<keyword evidence="4 10" id="KW-0812">Transmembrane</keyword>
<dbReference type="HOGENOM" id="CLU_008287_18_5_5"/>
<evidence type="ECO:0000256" key="2">
    <source>
        <dbReference type="ARBA" id="ARBA00022448"/>
    </source>
</evidence>
<dbReference type="InterPro" id="IPR000531">
    <property type="entry name" value="Beta-barrel_TonB"/>
</dbReference>
<dbReference type="SUPFAM" id="SSF56935">
    <property type="entry name" value="Porins"/>
    <property type="match status" value="1"/>
</dbReference>
<name>A0A0H3FWJ6_ZYMMA</name>
<evidence type="ECO:0000256" key="7">
    <source>
        <dbReference type="ARBA" id="ARBA00023077"/>
    </source>
</evidence>
<dbReference type="PANTHER" id="PTHR30069:SF53">
    <property type="entry name" value="COLICIN I RECEPTOR-RELATED"/>
    <property type="match status" value="1"/>
</dbReference>
<evidence type="ECO:0000256" key="3">
    <source>
        <dbReference type="ARBA" id="ARBA00022452"/>
    </source>
</evidence>
<evidence type="ECO:0000256" key="12">
    <source>
        <dbReference type="SAM" id="MobiDB-lite"/>
    </source>
</evidence>
<dbReference type="Pfam" id="PF07715">
    <property type="entry name" value="Plug"/>
    <property type="match status" value="1"/>
</dbReference>
<reference evidence="16 17" key="1">
    <citation type="journal article" date="2011" name="J. Bacteriol.">
        <title>Genome sequence of the ethanol-producing Zymomonas mobilis subsp. mobilis lectotype strain ATCC 10988.</title>
        <authorList>
            <person name="Pappas K.M."/>
            <person name="Kouvelis V.N."/>
            <person name="Saunders E."/>
            <person name="Brettin T.S."/>
            <person name="Bruce D."/>
            <person name="Detter C."/>
            <person name="Balakireva M."/>
            <person name="Han C.S."/>
            <person name="Savvakis G."/>
            <person name="Kyrpides N.C."/>
            <person name="Typas M.A."/>
        </authorList>
    </citation>
    <scope>NUCLEOTIDE SEQUENCE [LARGE SCALE GENOMIC DNA]</scope>
    <source>
        <strain evidence="17">ATCC 10988 / DSM 424 / CCUG 17860 / LMG 404 / NCIMB 8938 / NRRL B-806 / ZM1</strain>
    </source>
</reference>
<accession>A0A0H3FWJ6</accession>
<evidence type="ECO:0000256" key="13">
    <source>
        <dbReference type="SAM" id="SignalP"/>
    </source>
</evidence>
<dbReference type="Gene3D" id="2.40.170.20">
    <property type="entry name" value="TonB-dependent receptor, beta-barrel domain"/>
    <property type="match status" value="1"/>
</dbReference>
<dbReference type="PROSITE" id="PS52016">
    <property type="entry name" value="TONB_DEPENDENT_REC_3"/>
    <property type="match status" value="1"/>
</dbReference>
<keyword evidence="2 10" id="KW-0813">Transport</keyword>
<evidence type="ECO:0000256" key="11">
    <source>
        <dbReference type="RuleBase" id="RU003357"/>
    </source>
</evidence>
<protein>
    <submittedName>
        <fullName evidence="16">TonB-dependent receptor</fullName>
    </submittedName>
</protein>
<feature type="signal peptide" evidence="13">
    <location>
        <begin position="1"/>
        <end position="25"/>
    </location>
</feature>
<dbReference type="GO" id="GO:0015889">
    <property type="term" value="P:cobalamin transport"/>
    <property type="evidence" value="ECO:0007669"/>
    <property type="project" value="TreeGrafter"/>
</dbReference>
<evidence type="ECO:0000259" key="15">
    <source>
        <dbReference type="Pfam" id="PF07715"/>
    </source>
</evidence>
<evidence type="ECO:0000256" key="8">
    <source>
        <dbReference type="ARBA" id="ARBA00023136"/>
    </source>
</evidence>
<keyword evidence="3 10" id="KW-1134">Transmembrane beta strand</keyword>
<keyword evidence="6" id="KW-0406">Ion transport</keyword>
<dbReference type="CDD" id="cd01347">
    <property type="entry name" value="ligand_gated_channel"/>
    <property type="match status" value="1"/>
</dbReference>
<dbReference type="GO" id="GO:0009279">
    <property type="term" value="C:cell outer membrane"/>
    <property type="evidence" value="ECO:0007669"/>
    <property type="project" value="UniProtKB-SubCell"/>
</dbReference>
<keyword evidence="8 10" id="KW-0472">Membrane</keyword>
<organism evidence="16 17">
    <name type="scientific">Zymomonas mobilis subsp. mobilis (strain ATCC 10988 / DSM 424 / LMG 404 / NCIMB 8938 / NRRL B-806 / ZM1)</name>
    <dbReference type="NCBI Taxonomy" id="555217"/>
    <lineage>
        <taxon>Bacteria</taxon>
        <taxon>Pseudomonadati</taxon>
        <taxon>Pseudomonadota</taxon>
        <taxon>Alphaproteobacteria</taxon>
        <taxon>Sphingomonadales</taxon>
        <taxon>Zymomonadaceae</taxon>
        <taxon>Zymomonas</taxon>
    </lineage>
</organism>
<dbReference type="Proteomes" id="UP000001494">
    <property type="component" value="Chromosome"/>
</dbReference>
<evidence type="ECO:0000256" key="6">
    <source>
        <dbReference type="ARBA" id="ARBA00023065"/>
    </source>
</evidence>
<dbReference type="OrthoDB" id="9796221at2"/>
<feature type="region of interest" description="Disordered" evidence="12">
    <location>
        <begin position="28"/>
        <end position="81"/>
    </location>
</feature>
<dbReference type="Gene3D" id="2.170.130.10">
    <property type="entry name" value="TonB-dependent receptor, plug domain"/>
    <property type="match status" value="1"/>
</dbReference>
<evidence type="ECO:0000256" key="5">
    <source>
        <dbReference type="ARBA" id="ARBA00022729"/>
    </source>
</evidence>
<keyword evidence="7 11" id="KW-0798">TonB box</keyword>
<dbReference type="InterPro" id="IPR037066">
    <property type="entry name" value="Plug_dom_sf"/>
</dbReference>
<evidence type="ECO:0000256" key="1">
    <source>
        <dbReference type="ARBA" id="ARBA00004571"/>
    </source>
</evidence>
<evidence type="ECO:0000256" key="10">
    <source>
        <dbReference type="PROSITE-ProRule" id="PRU01360"/>
    </source>
</evidence>
<dbReference type="RefSeq" id="WP_011240831.1">
    <property type="nucleotide sequence ID" value="NC_017262.1"/>
</dbReference>
<evidence type="ECO:0000256" key="4">
    <source>
        <dbReference type="ARBA" id="ARBA00022692"/>
    </source>
</evidence>
<dbReference type="Pfam" id="PF00593">
    <property type="entry name" value="TonB_dep_Rec_b-barrel"/>
    <property type="match status" value="1"/>
</dbReference>
<dbReference type="InterPro" id="IPR039426">
    <property type="entry name" value="TonB-dep_rcpt-like"/>
</dbReference>
<evidence type="ECO:0000313" key="17">
    <source>
        <dbReference type="Proteomes" id="UP000001494"/>
    </source>
</evidence>
<proteinExistence type="inferred from homology"/>
<feature type="chain" id="PRO_5002609527" evidence="13">
    <location>
        <begin position="26"/>
        <end position="703"/>
    </location>
</feature>
<comment type="subcellular location">
    <subcellularLocation>
        <location evidence="1 10">Cell outer membrane</location>
        <topology evidence="1 10">Multi-pass membrane protein</topology>
    </subcellularLocation>
</comment>
<dbReference type="GO" id="GO:0006811">
    <property type="term" value="P:monoatomic ion transport"/>
    <property type="evidence" value="ECO:0007669"/>
    <property type="project" value="UniProtKB-KW"/>
</dbReference>
<evidence type="ECO:0000256" key="9">
    <source>
        <dbReference type="ARBA" id="ARBA00023237"/>
    </source>
</evidence>
<dbReference type="InterPro" id="IPR036942">
    <property type="entry name" value="Beta-barrel_TonB_sf"/>
</dbReference>
<gene>
    <name evidence="16" type="ordered locus">Zmob_0328</name>
</gene>
<evidence type="ECO:0000259" key="14">
    <source>
        <dbReference type="Pfam" id="PF00593"/>
    </source>
</evidence>
<dbReference type="eggNOG" id="COG4206">
    <property type="taxonomic scope" value="Bacteria"/>
</dbReference>
<keyword evidence="9 10" id="KW-0998">Cell outer membrane</keyword>
<dbReference type="InterPro" id="IPR012910">
    <property type="entry name" value="Plug_dom"/>
</dbReference>
<feature type="domain" description="TonB-dependent receptor plug" evidence="15">
    <location>
        <begin position="98"/>
        <end position="205"/>
    </location>
</feature>
<comment type="similarity">
    <text evidence="10 11">Belongs to the TonB-dependent receptor family.</text>
</comment>
<dbReference type="AlphaFoldDB" id="A0A0H3FWJ6"/>
<keyword evidence="16" id="KW-0675">Receptor</keyword>
<sequence precursor="true">MARLFLLSTLALTTTGLVSFQPALAKEAYQGQPKTEREGDKKLLRKQKEEIKKQNLEKGQDKKQEVKASDPDADALAVASNDQPSLVVTASRTPEKADQVSSQVTILDKAAIDHSQGMAISDILVRTPGVTVARNGGYGTATSVFIRGAESGQTMMVIDGVRMTDASSTNNGYDFGTLMTGDTSRIEVLRGSQSILWGSQAIGGVVNIVTAMPTKPLGGSVDLEMGSHSTINARAAIGGKSDRITWRLAGNNFYTKGISAISPRYGGHEQDGYHNRSATGRVNIKLIDEVSVDLRGYYSKAMTDLDSSYGTPDTSDYENKEQWMGYAGLNVALFDNRLRNRFGYSYTQTKRNDISPSMEPYNTDTFVGNGHTRRFEYQGSLALVKNWDLVFGYENERSGIKSSSPAYGGSDTRGTININSVYGQIKGKIIKGFSVDGGVRYDHHSKFGGNVLFSGGGVWAFNNDNTLFRAHYGEGFNAPSLYQIYSEYGNQNLKPEKSHGWDAGFQQRFFHKHLTIAADYFQRTSNNLIAYLSCPYYGALPSICYVPNTNTPRYGYYDNINRSTAHGVEVNASLDIKRVSLSGNYTWTSVKDRSEGVDYGYQLPRRPKNTANGSADYHWKFGLVTGIAVRWASKSWDTVHSEYSLNPHMNRGYTLYDLRVEMPVSKHLTVFGRVENLTDKYYETAYRYGTLGRTFYGGIRARL</sequence>
<dbReference type="PANTHER" id="PTHR30069">
    <property type="entry name" value="TONB-DEPENDENT OUTER MEMBRANE RECEPTOR"/>
    <property type="match status" value="1"/>
</dbReference>
<keyword evidence="5 13" id="KW-0732">Signal</keyword>
<dbReference type="KEGG" id="zmm:Zmob_0328"/>
<feature type="domain" description="TonB-dependent receptor-like beta-barrel" evidence="14">
    <location>
        <begin position="298"/>
        <end position="677"/>
    </location>
</feature>
<dbReference type="EMBL" id="CP002850">
    <property type="protein sequence ID" value="AEH62178.1"/>
    <property type="molecule type" value="Genomic_DNA"/>
</dbReference>
<feature type="compositionally biased region" description="Basic and acidic residues" evidence="12">
    <location>
        <begin position="34"/>
        <end position="70"/>
    </location>
</feature>
<evidence type="ECO:0000313" key="16">
    <source>
        <dbReference type="EMBL" id="AEH62178.1"/>
    </source>
</evidence>